<reference evidence="1 2" key="1">
    <citation type="journal article" date="2016" name="PLoS Pathog.">
        <title>Biosynthesis of antibiotic leucinostatins in bio-control fungus Purpureocillium lilacinum and their inhibition on phytophthora revealed by genome mining.</title>
        <authorList>
            <person name="Wang G."/>
            <person name="Liu Z."/>
            <person name="Lin R."/>
            <person name="Li E."/>
            <person name="Mao Z."/>
            <person name="Ling J."/>
            <person name="Yang Y."/>
            <person name="Yin W.B."/>
            <person name="Xie B."/>
        </authorList>
    </citation>
    <scope>NUCLEOTIDE SEQUENCE [LARGE SCALE GENOMIC DNA]</scope>
    <source>
        <strain evidence="1">170</strain>
    </source>
</reference>
<dbReference type="GeneID" id="28844128"/>
<dbReference type="KEGG" id="pchm:VFPPC_00035"/>
<protein>
    <submittedName>
        <fullName evidence="1">Uncharacterized protein</fullName>
    </submittedName>
</protein>
<proteinExistence type="predicted"/>
<organism evidence="1 2">
    <name type="scientific">Pochonia chlamydosporia 170</name>
    <dbReference type="NCBI Taxonomy" id="1380566"/>
    <lineage>
        <taxon>Eukaryota</taxon>
        <taxon>Fungi</taxon>
        <taxon>Dikarya</taxon>
        <taxon>Ascomycota</taxon>
        <taxon>Pezizomycotina</taxon>
        <taxon>Sordariomycetes</taxon>
        <taxon>Hypocreomycetidae</taxon>
        <taxon>Hypocreales</taxon>
        <taxon>Clavicipitaceae</taxon>
        <taxon>Pochonia</taxon>
    </lineage>
</organism>
<sequence>MYQFCGNCYQQLAAVKLLELFSLQCSWTTVYVTVFAWCVPTAGELRGNFRCTLLSCCPDRCLQMAIRAVTASPQTPRRLNWPSCHGRSGAAPPFPVSRCRLQTNIEWRFRKEAFRNSNPLRGQLDGPISPPLSMGCCSSLSDVKRRSLVDHPAAATKDSESPCRIQSAVLLQDAGSAVVGQWPEADTTSGVSPHSNEPLYLLTFTEYFDDSLEIQLCIELPLLVTGGIDKAAPPWCHPSLFSRPDATWTEDDAKRGAAAYHLPFLILPLASMWLRCRHLDPCSRDNRHTVGLVGRQSSQGYQCSADCRGLPFRLHQWSAWVKDGMVDDRCRFVLTAAWQTLATIMGELLHMHAMTKRFREIIAG</sequence>
<dbReference type="RefSeq" id="XP_018148040.1">
    <property type="nucleotide sequence ID" value="XM_018280134.1"/>
</dbReference>
<dbReference type="Proteomes" id="UP000078397">
    <property type="component" value="Unassembled WGS sequence"/>
</dbReference>
<evidence type="ECO:0000313" key="2">
    <source>
        <dbReference type="Proteomes" id="UP000078397"/>
    </source>
</evidence>
<evidence type="ECO:0000313" key="1">
    <source>
        <dbReference type="EMBL" id="OAQ71957.1"/>
    </source>
</evidence>
<name>A0A179G2J4_METCM</name>
<accession>A0A179G2J4</accession>
<comment type="caution">
    <text evidence="1">The sequence shown here is derived from an EMBL/GenBank/DDBJ whole genome shotgun (WGS) entry which is preliminary data.</text>
</comment>
<keyword evidence="2" id="KW-1185">Reference proteome</keyword>
<gene>
    <name evidence="1" type="ORF">VFPPC_00035</name>
</gene>
<dbReference type="EMBL" id="LSBJ02000001">
    <property type="protein sequence ID" value="OAQ71957.1"/>
    <property type="molecule type" value="Genomic_DNA"/>
</dbReference>
<dbReference type="AlphaFoldDB" id="A0A179G2J4"/>